<keyword evidence="2" id="KW-0472">Membrane</keyword>
<dbReference type="Proteomes" id="UP000663722">
    <property type="component" value="Chromosome"/>
</dbReference>
<name>A0A975BPT0_9BACT</name>
<evidence type="ECO:0000313" key="4">
    <source>
        <dbReference type="Proteomes" id="UP000663722"/>
    </source>
</evidence>
<dbReference type="EMBL" id="CP061800">
    <property type="protein sequence ID" value="QTA89629.1"/>
    <property type="molecule type" value="Genomic_DNA"/>
</dbReference>
<proteinExistence type="predicted"/>
<keyword evidence="2" id="KW-0812">Transmembrane</keyword>
<keyword evidence="2" id="KW-1133">Transmembrane helix</keyword>
<organism evidence="3 4">
    <name type="scientific">Desulfonema magnum</name>
    <dbReference type="NCBI Taxonomy" id="45655"/>
    <lineage>
        <taxon>Bacteria</taxon>
        <taxon>Pseudomonadati</taxon>
        <taxon>Thermodesulfobacteriota</taxon>
        <taxon>Desulfobacteria</taxon>
        <taxon>Desulfobacterales</taxon>
        <taxon>Desulfococcaceae</taxon>
        <taxon>Desulfonema</taxon>
    </lineage>
</organism>
<feature type="compositionally biased region" description="Polar residues" evidence="1">
    <location>
        <begin position="295"/>
        <end position="304"/>
    </location>
</feature>
<feature type="compositionally biased region" description="Basic and acidic residues" evidence="1">
    <location>
        <begin position="255"/>
        <end position="265"/>
    </location>
</feature>
<sequence length="304" mass="34961">MKATISLRHSVVTHLMKVVFGCYLIVTLFVTGIQVILEYYHVKNSIFHEIQALPDSFGPGISESVWTYNNELLHSILIGMLEISVIEGIVIRDTNGYRKQAVGTIPDEKAGRIRIDHLGESSEYDKLFFSSLFDYEFPIEYQWREKKHILGKCIIYSSHRHVIERLKYGFFLILVNLFVKTLALWFIVMFLGLRIIGSPLRHMAEAAENEPAGQCHQIYRQRRNCAGSQRNGQRQDMFHGQRYWHRYFLGRTGKDIRPLSSDRHPGKTGRGNRSGAVRQPQSGIAYGRKPGCGKQTGNWQHIPV</sequence>
<feature type="transmembrane region" description="Helical" evidence="2">
    <location>
        <begin position="12"/>
        <end position="37"/>
    </location>
</feature>
<keyword evidence="4" id="KW-1185">Reference proteome</keyword>
<evidence type="ECO:0000256" key="1">
    <source>
        <dbReference type="SAM" id="MobiDB-lite"/>
    </source>
</evidence>
<evidence type="ECO:0000256" key="2">
    <source>
        <dbReference type="SAM" id="Phobius"/>
    </source>
</evidence>
<dbReference type="AlphaFoldDB" id="A0A975BPT0"/>
<dbReference type="KEGG" id="dmm:dnm_056850"/>
<gene>
    <name evidence="3" type="ORF">dnm_056850</name>
</gene>
<protein>
    <submittedName>
        <fullName evidence="3">Uncharacterized protein</fullName>
    </submittedName>
</protein>
<feature type="transmembrane region" description="Helical" evidence="2">
    <location>
        <begin position="72"/>
        <end position="91"/>
    </location>
</feature>
<accession>A0A975BPT0</accession>
<evidence type="ECO:0000313" key="3">
    <source>
        <dbReference type="EMBL" id="QTA89629.1"/>
    </source>
</evidence>
<feature type="transmembrane region" description="Helical" evidence="2">
    <location>
        <begin position="168"/>
        <end position="193"/>
    </location>
</feature>
<reference evidence="3" key="1">
    <citation type="journal article" date="2021" name="Microb. Physiol.">
        <title>Proteogenomic Insights into the Physiology of Marine, Sulfate-Reducing, Filamentous Desulfonema limicola and Desulfonema magnum.</title>
        <authorList>
            <person name="Schnaars V."/>
            <person name="Wohlbrand L."/>
            <person name="Scheve S."/>
            <person name="Hinrichs C."/>
            <person name="Reinhardt R."/>
            <person name="Rabus R."/>
        </authorList>
    </citation>
    <scope>NUCLEOTIDE SEQUENCE</scope>
    <source>
        <strain evidence="3">4be13</strain>
    </source>
</reference>
<feature type="region of interest" description="Disordered" evidence="1">
    <location>
        <begin position="255"/>
        <end position="304"/>
    </location>
</feature>